<feature type="signal peptide" evidence="3">
    <location>
        <begin position="1"/>
        <end position="24"/>
    </location>
</feature>
<reference evidence="4" key="1">
    <citation type="submission" date="2013-10" db="EMBL/GenBank/DDBJ databases">
        <title>Genomic analysis of the causative agents of coccidiosis in chickens.</title>
        <authorList>
            <person name="Reid A.J."/>
            <person name="Blake D."/>
            <person name="Billington K."/>
            <person name="Browne H."/>
            <person name="Dunn M."/>
            <person name="Hung S."/>
            <person name="Kawahara F."/>
            <person name="Miranda-Saavedra D."/>
            <person name="Mourier T."/>
            <person name="Nagra H."/>
            <person name="Otto T.D."/>
            <person name="Rawlings N."/>
            <person name="Sanchez A."/>
            <person name="Sanders M."/>
            <person name="Subramaniam C."/>
            <person name="Tay Y."/>
            <person name="Dear P."/>
            <person name="Doerig C."/>
            <person name="Gruber A."/>
            <person name="Parkinson J."/>
            <person name="Shirley M."/>
            <person name="Wan K.L."/>
            <person name="Berriman M."/>
            <person name="Tomley F."/>
            <person name="Pain A."/>
        </authorList>
    </citation>
    <scope>NUCLEOTIDE SEQUENCE [LARGE SCALE GENOMIC DNA]</scope>
    <source>
        <strain evidence="4">Houghton</strain>
    </source>
</reference>
<organism evidence="4 5">
    <name type="scientific">Eimeria acervulina</name>
    <name type="common">Coccidian parasite</name>
    <dbReference type="NCBI Taxonomy" id="5801"/>
    <lineage>
        <taxon>Eukaryota</taxon>
        <taxon>Sar</taxon>
        <taxon>Alveolata</taxon>
        <taxon>Apicomplexa</taxon>
        <taxon>Conoidasida</taxon>
        <taxon>Coccidia</taxon>
        <taxon>Eucoccidiorida</taxon>
        <taxon>Eimeriorina</taxon>
        <taxon>Eimeriidae</taxon>
        <taxon>Eimeria</taxon>
    </lineage>
</organism>
<reference evidence="4" key="2">
    <citation type="submission" date="2013-10" db="EMBL/GenBank/DDBJ databases">
        <authorList>
            <person name="Aslett M."/>
        </authorList>
    </citation>
    <scope>NUCLEOTIDE SEQUENCE [LARGE SCALE GENOMIC DNA]</scope>
    <source>
        <strain evidence="4">Houghton</strain>
    </source>
</reference>
<accession>U6GF35</accession>
<feature type="transmembrane region" description="Helical" evidence="2">
    <location>
        <begin position="67"/>
        <end position="88"/>
    </location>
</feature>
<proteinExistence type="predicted"/>
<evidence type="ECO:0000313" key="4">
    <source>
        <dbReference type="EMBL" id="CDI77169.1"/>
    </source>
</evidence>
<evidence type="ECO:0000256" key="3">
    <source>
        <dbReference type="SAM" id="SignalP"/>
    </source>
</evidence>
<feature type="compositionally biased region" description="Basic and acidic residues" evidence="1">
    <location>
        <begin position="108"/>
        <end position="118"/>
    </location>
</feature>
<feature type="chain" id="PRO_5004670522" evidence="3">
    <location>
        <begin position="25"/>
        <end position="267"/>
    </location>
</feature>
<keyword evidence="2" id="KW-0472">Membrane</keyword>
<dbReference type="RefSeq" id="XP_013252419.1">
    <property type="nucleotide sequence ID" value="XM_013396965.1"/>
</dbReference>
<keyword evidence="3" id="KW-0732">Signal</keyword>
<keyword evidence="5" id="KW-1185">Reference proteome</keyword>
<name>U6GF35_EIMAC</name>
<gene>
    <name evidence="4" type="ORF">EAH_00022290</name>
</gene>
<dbReference type="Proteomes" id="UP000018050">
    <property type="component" value="Unassembled WGS sequence"/>
</dbReference>
<dbReference type="VEuPathDB" id="ToxoDB:EAH_00022290"/>
<dbReference type="AlphaFoldDB" id="U6GF35"/>
<feature type="region of interest" description="Disordered" evidence="1">
    <location>
        <begin position="108"/>
        <end position="127"/>
    </location>
</feature>
<keyword evidence="2" id="KW-1133">Transmembrane helix</keyword>
<dbReference type="EMBL" id="HG670573">
    <property type="protein sequence ID" value="CDI77169.1"/>
    <property type="molecule type" value="Genomic_DNA"/>
</dbReference>
<keyword evidence="2" id="KW-0812">Transmembrane</keyword>
<evidence type="ECO:0000313" key="5">
    <source>
        <dbReference type="Proteomes" id="UP000018050"/>
    </source>
</evidence>
<evidence type="ECO:0000256" key="2">
    <source>
        <dbReference type="SAM" id="Phobius"/>
    </source>
</evidence>
<protein>
    <submittedName>
        <fullName evidence="4">Uncharacterized protein</fullName>
    </submittedName>
</protein>
<sequence>MMRTAAFVALAAYLTISEVRGTSAADVQDHKASSYPSFAHGVGNEQMQQHIEEAESKRPARGFRAPWVLTLVVAGLGAGLLLLVKSVLSHTRSGKKASQGEWEVLEEAKTGGDQRGGEAEEEEPSDVWQTAEGFEGADQMALKGDDYEFWEGRMKDLLKGKAPPDGLWPFEPPYSPVTIGVEETLSRIDRMQRLAQWVREGFESGTVTDSAGGILGHRVREARAVQQQNKNVQFDSSVPEELAEKFRDCVGLLEKIVEFFVVYYRGG</sequence>
<evidence type="ECO:0000256" key="1">
    <source>
        <dbReference type="SAM" id="MobiDB-lite"/>
    </source>
</evidence>
<dbReference type="GeneID" id="25270299"/>